<accession>A0ABY4PAF5</accession>
<dbReference type="Pfam" id="PF03602">
    <property type="entry name" value="Cons_hypoth95"/>
    <property type="match status" value="1"/>
</dbReference>
<dbReference type="SUPFAM" id="SSF53335">
    <property type="entry name" value="S-adenosyl-L-methionine-dependent methyltransferases"/>
    <property type="match status" value="1"/>
</dbReference>
<reference evidence="3" key="1">
    <citation type="journal article" date="2022" name="Int. J. Syst. Evol. Microbiol.">
        <title>Apilactobacillus apisilvae sp. nov., Nicolia spurrieriana gen. nov. sp. nov., Bombilactobacillus folatiphilus sp. nov. and Bombilactobacillus thymidiniphilus sp. nov., four new lactic acid bacterial isolates from stingless bees Tetragonula carbonaria and Austroplebeia australis.</title>
        <authorList>
            <person name="Oliphant S.A."/>
            <person name="Watson-Haigh N.S."/>
            <person name="Sumby K.M."/>
            <person name="Gardner J."/>
            <person name="Groom S."/>
            <person name="Jiranek V."/>
        </authorList>
    </citation>
    <scope>NUCLEOTIDE SEQUENCE</scope>
    <source>
        <strain evidence="3">SG4_D2</strain>
    </source>
</reference>
<dbReference type="PANTHER" id="PTHR43542">
    <property type="entry name" value="METHYLTRANSFERASE"/>
    <property type="match status" value="1"/>
</dbReference>
<gene>
    <name evidence="3" type="primary">rsmD</name>
    <name evidence="3" type="ORF">MOO45_03600</name>
</gene>
<dbReference type="PIRSF" id="PIRSF004553">
    <property type="entry name" value="CHP00095"/>
    <property type="match status" value="1"/>
</dbReference>
<dbReference type="EC" id="2.1.1.171" evidence="3"/>
<evidence type="ECO:0000313" key="4">
    <source>
        <dbReference type="Proteomes" id="UP000831495"/>
    </source>
</evidence>
<dbReference type="RefSeq" id="WP_249515016.1">
    <property type="nucleotide sequence ID" value="NZ_CP093366.1"/>
</dbReference>
<dbReference type="GO" id="GO:0052913">
    <property type="term" value="F:16S rRNA (guanine(966)-N(2))-methyltransferase activity"/>
    <property type="evidence" value="ECO:0007669"/>
    <property type="project" value="UniProtKB-EC"/>
</dbReference>
<evidence type="ECO:0000313" key="3">
    <source>
        <dbReference type="EMBL" id="UQS82738.1"/>
    </source>
</evidence>
<keyword evidence="2 3" id="KW-0808">Transferase</keyword>
<evidence type="ECO:0000256" key="1">
    <source>
        <dbReference type="ARBA" id="ARBA00022603"/>
    </source>
</evidence>
<keyword evidence="4" id="KW-1185">Reference proteome</keyword>
<dbReference type="EMBL" id="CP093366">
    <property type="protein sequence ID" value="UQS82738.1"/>
    <property type="molecule type" value="Genomic_DNA"/>
</dbReference>
<evidence type="ECO:0000256" key="2">
    <source>
        <dbReference type="ARBA" id="ARBA00022679"/>
    </source>
</evidence>
<dbReference type="PANTHER" id="PTHR43542:SF1">
    <property type="entry name" value="METHYLTRANSFERASE"/>
    <property type="match status" value="1"/>
</dbReference>
<dbReference type="NCBIfam" id="TIGR00095">
    <property type="entry name" value="16S rRNA (guanine(966)-N(2))-methyltransferase RsmD"/>
    <property type="match status" value="1"/>
</dbReference>
<organism evidence="3 4">
    <name type="scientific">Bombilactobacillus folatiphilus</name>
    <dbReference type="NCBI Taxonomy" id="2923362"/>
    <lineage>
        <taxon>Bacteria</taxon>
        <taxon>Bacillati</taxon>
        <taxon>Bacillota</taxon>
        <taxon>Bacilli</taxon>
        <taxon>Lactobacillales</taxon>
        <taxon>Lactobacillaceae</taxon>
        <taxon>Bombilactobacillus</taxon>
    </lineage>
</organism>
<protein>
    <submittedName>
        <fullName evidence="3">16S rRNA (Guanine(966)-N(2))-methyltransferase RsmD</fullName>
        <ecNumber evidence="3">2.1.1.171</ecNumber>
    </submittedName>
</protein>
<sequence>MRVIAGRFHGLNLLPVKGRNTRPTSAKVKEAMFNILTPYFRNSMCGCDLFAGTGALGIEAVSRGVQRMYLVDSNRQAQQVIRQNVDKTHAQTDFRIWSMTAQRALIQLQKEHVKLDLLLLDPPYAQHTTQKLIEQARQASILNQQALIMIETDYHLSLPPERLYQVLADKTYGQTYIQVWRFIGSREN</sequence>
<keyword evidence="1 3" id="KW-0489">Methyltransferase</keyword>
<name>A0ABY4PAF5_9LACO</name>
<dbReference type="InterPro" id="IPR004398">
    <property type="entry name" value="RNA_MeTrfase_RsmD"/>
</dbReference>
<proteinExistence type="predicted"/>
<dbReference type="InterPro" id="IPR029063">
    <property type="entry name" value="SAM-dependent_MTases_sf"/>
</dbReference>
<dbReference type="Gene3D" id="3.40.50.150">
    <property type="entry name" value="Vaccinia Virus protein VP39"/>
    <property type="match status" value="1"/>
</dbReference>
<dbReference type="Proteomes" id="UP000831495">
    <property type="component" value="Chromosome"/>
</dbReference>